<comment type="caution">
    <text evidence="1">The sequence shown here is derived from an EMBL/GenBank/DDBJ whole genome shotgun (WGS) entry which is preliminary data.</text>
</comment>
<keyword evidence="2" id="KW-1185">Reference proteome</keyword>
<sequence length="104" mass="11923">MRLIDLHLPNARMTSVYITRRNDCEGTLIEELHTSSESTLIKEPGIYGEGTLIKELHTYCEGIPVNKPCTVLIRTSQKASHNSWRLPDQETSRSSYRYLLSLDE</sequence>
<evidence type="ECO:0000313" key="1">
    <source>
        <dbReference type="EMBL" id="KAL2551959.1"/>
    </source>
</evidence>
<dbReference type="EMBL" id="JBFOLJ010000002">
    <property type="protein sequence ID" value="KAL2551959.1"/>
    <property type="molecule type" value="Genomic_DNA"/>
</dbReference>
<name>A0ABD1WQL1_9LAMI</name>
<proteinExistence type="predicted"/>
<organism evidence="1 2">
    <name type="scientific">Forsythia ovata</name>
    <dbReference type="NCBI Taxonomy" id="205694"/>
    <lineage>
        <taxon>Eukaryota</taxon>
        <taxon>Viridiplantae</taxon>
        <taxon>Streptophyta</taxon>
        <taxon>Embryophyta</taxon>
        <taxon>Tracheophyta</taxon>
        <taxon>Spermatophyta</taxon>
        <taxon>Magnoliopsida</taxon>
        <taxon>eudicotyledons</taxon>
        <taxon>Gunneridae</taxon>
        <taxon>Pentapetalae</taxon>
        <taxon>asterids</taxon>
        <taxon>lamiids</taxon>
        <taxon>Lamiales</taxon>
        <taxon>Oleaceae</taxon>
        <taxon>Forsythieae</taxon>
        <taxon>Forsythia</taxon>
    </lineage>
</organism>
<evidence type="ECO:0000313" key="2">
    <source>
        <dbReference type="Proteomes" id="UP001604277"/>
    </source>
</evidence>
<accession>A0ABD1WQL1</accession>
<dbReference type="Proteomes" id="UP001604277">
    <property type="component" value="Unassembled WGS sequence"/>
</dbReference>
<reference evidence="2" key="1">
    <citation type="submission" date="2024-07" db="EMBL/GenBank/DDBJ databases">
        <title>Two chromosome-level genome assemblies of Korean endemic species Abeliophyllum distichum and Forsythia ovata (Oleaceae).</title>
        <authorList>
            <person name="Jang H."/>
        </authorList>
    </citation>
    <scope>NUCLEOTIDE SEQUENCE [LARGE SCALE GENOMIC DNA]</scope>
</reference>
<dbReference type="AlphaFoldDB" id="A0ABD1WQL1"/>
<gene>
    <name evidence="1" type="ORF">Fot_05578</name>
</gene>
<protein>
    <submittedName>
        <fullName evidence="1">Uncharacterized protein</fullName>
    </submittedName>
</protein>